<reference evidence="2" key="1">
    <citation type="submission" date="2019-08" db="EMBL/GenBank/DDBJ databases">
        <title>The genome of the North American firefly Photinus pyralis.</title>
        <authorList>
            <consortium name="Photinus pyralis genome working group"/>
            <person name="Fallon T.R."/>
            <person name="Sander Lower S.E."/>
            <person name="Weng J.-K."/>
        </authorList>
    </citation>
    <scope>NUCLEOTIDE SEQUENCE</scope>
    <source>
        <strain evidence="2">TRF0915ILg1</strain>
        <tissue evidence="2">Whole body</tissue>
    </source>
</reference>
<evidence type="ECO:0008006" key="4">
    <source>
        <dbReference type="Google" id="ProtNLM"/>
    </source>
</evidence>
<accession>A0A8K0DKK7</accession>
<organism evidence="2 3">
    <name type="scientific">Ignelater luminosus</name>
    <name type="common">Cucubano</name>
    <name type="synonym">Pyrophorus luminosus</name>
    <dbReference type="NCBI Taxonomy" id="2038154"/>
    <lineage>
        <taxon>Eukaryota</taxon>
        <taxon>Metazoa</taxon>
        <taxon>Ecdysozoa</taxon>
        <taxon>Arthropoda</taxon>
        <taxon>Hexapoda</taxon>
        <taxon>Insecta</taxon>
        <taxon>Pterygota</taxon>
        <taxon>Neoptera</taxon>
        <taxon>Endopterygota</taxon>
        <taxon>Coleoptera</taxon>
        <taxon>Polyphaga</taxon>
        <taxon>Elateriformia</taxon>
        <taxon>Elateroidea</taxon>
        <taxon>Elateridae</taxon>
        <taxon>Agrypninae</taxon>
        <taxon>Pyrophorini</taxon>
        <taxon>Ignelater</taxon>
    </lineage>
</organism>
<dbReference type="OrthoDB" id="331765at2759"/>
<gene>
    <name evidence="2" type="ORF">ILUMI_01189</name>
</gene>
<name>A0A8K0DKK7_IGNLU</name>
<dbReference type="GO" id="GO:0005879">
    <property type="term" value="C:axonemal microtubule"/>
    <property type="evidence" value="ECO:0007669"/>
    <property type="project" value="TreeGrafter"/>
</dbReference>
<proteinExistence type="predicted"/>
<keyword evidence="1" id="KW-0175">Coiled coil</keyword>
<dbReference type="PANTHER" id="PTHR28663">
    <property type="entry name" value="COILED-COIL DOMAIN-CONTAINING PROTEIN 173"/>
    <property type="match status" value="1"/>
</dbReference>
<dbReference type="PANTHER" id="PTHR28663:SF1">
    <property type="entry name" value="CILIA- AND FLAGELLA- ASSOCIATED PROTEIN 210"/>
    <property type="match status" value="1"/>
</dbReference>
<feature type="coiled-coil region" evidence="1">
    <location>
        <begin position="269"/>
        <end position="326"/>
    </location>
</feature>
<sequence>MESRWYVSPGQTLQTTKIEDRSRALHIKRNLWKNITAHLDRNRLTQEAIDKEKARKKFLKEGSEQMTKNWENSVVNRRKRQEEERKARLEKVETDRLQRFMELSQEQEEIRRKVIADARRAIYIEQGHSRDLTGALILSEVIHEREKQKELEQRIKQHDMEAEAKYALQVKEAAEQEKSENLEKERQLMKQKLELKRIYLQEQASPTNPSQFIPFNYPEQEKRTQTKNEFQKFYEKQQKAKELAQNVEKEQDLVIDIYSKAKHKINCLRKKKEREIQAALQARRAAASKKVVADAKAKTEDVERFIRKAIEEREQEELERLKTNKKYRDRLIQDRQEDRRKFIECEEKRKFEEAELRKWLLLNRVKRDSATKEYEENKRQTEWQGKLDYRKALFEQMDEDEERRRIEKADNQGYDVTKFAEDDRKFFEYSKECLDYLRKRGRSTLPVERLILEYKKENRLSIPTIKICEDSSSSQNESSKCSIVYTPTCKCFK</sequence>
<comment type="caution">
    <text evidence="2">The sequence shown here is derived from an EMBL/GenBank/DDBJ whole genome shotgun (WGS) entry which is preliminary data.</text>
</comment>
<evidence type="ECO:0000313" key="2">
    <source>
        <dbReference type="EMBL" id="KAF2904987.1"/>
    </source>
</evidence>
<dbReference type="InterPro" id="IPR039986">
    <property type="entry name" value="CFAP210"/>
</dbReference>
<evidence type="ECO:0000313" key="3">
    <source>
        <dbReference type="Proteomes" id="UP000801492"/>
    </source>
</evidence>
<feature type="coiled-coil region" evidence="1">
    <location>
        <begin position="141"/>
        <end position="194"/>
    </location>
</feature>
<dbReference type="AlphaFoldDB" id="A0A8K0DKK7"/>
<keyword evidence="3" id="KW-1185">Reference proteome</keyword>
<dbReference type="Proteomes" id="UP000801492">
    <property type="component" value="Unassembled WGS sequence"/>
</dbReference>
<dbReference type="EMBL" id="VTPC01000628">
    <property type="protein sequence ID" value="KAF2904987.1"/>
    <property type="molecule type" value="Genomic_DNA"/>
</dbReference>
<protein>
    <recommendedName>
        <fullName evidence="4">Trichohyalin-plectin-homology domain-containing protein</fullName>
    </recommendedName>
</protein>
<evidence type="ECO:0000256" key="1">
    <source>
        <dbReference type="SAM" id="Coils"/>
    </source>
</evidence>